<dbReference type="OrthoDB" id="9792935at2"/>
<dbReference type="PANTHER" id="PTHR22604">
    <property type="entry name" value="OXIDOREDUCTASES"/>
    <property type="match status" value="1"/>
</dbReference>
<dbReference type="AlphaFoldDB" id="A0A2P7BWX4"/>
<proteinExistence type="inferred from homology"/>
<dbReference type="InterPro" id="IPR055170">
    <property type="entry name" value="GFO_IDH_MocA-like_dom"/>
</dbReference>
<dbReference type="Pfam" id="PF01408">
    <property type="entry name" value="GFO_IDH_MocA"/>
    <property type="match status" value="1"/>
</dbReference>
<reference evidence="6" key="1">
    <citation type="submission" date="2017-11" db="EMBL/GenBank/DDBJ databases">
        <authorList>
            <person name="Kuznetsova I."/>
            <person name="Sazanova A."/>
            <person name="Chirak E."/>
            <person name="Safronova V."/>
            <person name="Willems A."/>
        </authorList>
    </citation>
    <scope>NUCLEOTIDE SEQUENCE [LARGE SCALE GENOMIC DNA]</scope>
    <source>
        <strain evidence="6">STM 196</strain>
    </source>
</reference>
<evidence type="ECO:0000313" key="5">
    <source>
        <dbReference type="EMBL" id="PSH70958.1"/>
    </source>
</evidence>
<evidence type="ECO:0000259" key="3">
    <source>
        <dbReference type="Pfam" id="PF01408"/>
    </source>
</evidence>
<sequence length="374" mass="40508">MRCWVCWRRDSHRMNEMGEKAAKSETFGWGIIGSGEIAQRFASDLALVPNAVLTANHSRTLAKAENFREAFGSRRAYSDLDSFMADPAIDAVYIATPNSLHLAQALKAVRSGKAILTEKPLAPSHTEASVIQREASRVNVFAMEALWTLFLPAVVAAKAKIDAGEIGTIRKITAELAHAREYEPESRFFSRSLGGGASLDLGIYCVSLAMHFLGQPQKVSGLWHAAPNGVDMRSDITLHYDGVEAQLSCGFDRDGANHFVIEGTNGALRLNAPFLKATRLTSYRGFSQRPPFGPLPGAVGIVGTILDRLPVPGRKGEEYPFEGNGLQFEAMAVMDAIRTGEKSSKVMPLANSVSALRAISIVLSQPATPRVIKL</sequence>
<organism evidence="5 6">
    <name type="scientific">Phyllobacterium brassicacearum</name>
    <dbReference type="NCBI Taxonomy" id="314235"/>
    <lineage>
        <taxon>Bacteria</taxon>
        <taxon>Pseudomonadati</taxon>
        <taxon>Pseudomonadota</taxon>
        <taxon>Alphaproteobacteria</taxon>
        <taxon>Hyphomicrobiales</taxon>
        <taxon>Phyllobacteriaceae</taxon>
        <taxon>Phyllobacterium</taxon>
    </lineage>
</organism>
<feature type="domain" description="Gfo/Idh/MocA-like oxidoreductase N-terminal" evidence="3">
    <location>
        <begin position="28"/>
        <end position="141"/>
    </location>
</feature>
<dbReference type="PANTHER" id="PTHR22604:SF105">
    <property type="entry name" value="TRANS-1,2-DIHYDROBENZENE-1,2-DIOL DEHYDROGENASE"/>
    <property type="match status" value="1"/>
</dbReference>
<accession>A0A2P7BWX4</accession>
<dbReference type="Pfam" id="PF22725">
    <property type="entry name" value="GFO_IDH_MocA_C3"/>
    <property type="match status" value="1"/>
</dbReference>
<evidence type="ECO:0000256" key="1">
    <source>
        <dbReference type="ARBA" id="ARBA00010928"/>
    </source>
</evidence>
<evidence type="ECO:0000259" key="4">
    <source>
        <dbReference type="Pfam" id="PF22725"/>
    </source>
</evidence>
<dbReference type="SUPFAM" id="SSF55347">
    <property type="entry name" value="Glyceraldehyde-3-phosphate dehydrogenase-like, C-terminal domain"/>
    <property type="match status" value="1"/>
</dbReference>
<comment type="caution">
    <text evidence="5">The sequence shown here is derived from an EMBL/GenBank/DDBJ whole genome shotgun (WGS) entry which is preliminary data.</text>
</comment>
<dbReference type="Gene3D" id="3.40.50.720">
    <property type="entry name" value="NAD(P)-binding Rossmann-like Domain"/>
    <property type="match status" value="1"/>
</dbReference>
<dbReference type="GO" id="GO:0016491">
    <property type="term" value="F:oxidoreductase activity"/>
    <property type="evidence" value="ECO:0007669"/>
    <property type="project" value="UniProtKB-KW"/>
</dbReference>
<keyword evidence="6" id="KW-1185">Reference proteome</keyword>
<dbReference type="Proteomes" id="UP000241444">
    <property type="component" value="Unassembled WGS sequence"/>
</dbReference>
<evidence type="ECO:0000256" key="2">
    <source>
        <dbReference type="ARBA" id="ARBA00023002"/>
    </source>
</evidence>
<dbReference type="EMBL" id="PGGO01000001">
    <property type="protein sequence ID" value="PSH70958.1"/>
    <property type="molecule type" value="Genomic_DNA"/>
</dbReference>
<evidence type="ECO:0000313" key="6">
    <source>
        <dbReference type="Proteomes" id="UP000241444"/>
    </source>
</evidence>
<gene>
    <name evidence="5" type="ORF">CU102_02625</name>
</gene>
<name>A0A2P7BWX4_9HYPH</name>
<comment type="similarity">
    <text evidence="1">Belongs to the Gfo/Idh/MocA family.</text>
</comment>
<feature type="domain" description="GFO/IDH/MocA-like oxidoreductase" evidence="4">
    <location>
        <begin position="155"/>
        <end position="269"/>
    </location>
</feature>
<dbReference type="InterPro" id="IPR036291">
    <property type="entry name" value="NAD(P)-bd_dom_sf"/>
</dbReference>
<dbReference type="InterPro" id="IPR050984">
    <property type="entry name" value="Gfo/Idh/MocA_domain"/>
</dbReference>
<protein>
    <submittedName>
        <fullName evidence="5">Gfo/Idh/MocA family oxidoreductase</fullName>
    </submittedName>
</protein>
<dbReference type="SUPFAM" id="SSF51735">
    <property type="entry name" value="NAD(P)-binding Rossmann-fold domains"/>
    <property type="match status" value="1"/>
</dbReference>
<dbReference type="Gene3D" id="3.30.360.10">
    <property type="entry name" value="Dihydrodipicolinate Reductase, domain 2"/>
    <property type="match status" value="1"/>
</dbReference>
<dbReference type="GO" id="GO:0000166">
    <property type="term" value="F:nucleotide binding"/>
    <property type="evidence" value="ECO:0007669"/>
    <property type="project" value="InterPro"/>
</dbReference>
<keyword evidence="2" id="KW-0560">Oxidoreductase</keyword>
<dbReference type="InterPro" id="IPR000683">
    <property type="entry name" value="Gfo/Idh/MocA-like_OxRdtase_N"/>
</dbReference>